<evidence type="ECO:0000313" key="1">
    <source>
        <dbReference type="EMBL" id="CCA76799.1"/>
    </source>
</evidence>
<accession>G4TZQ6</accession>
<reference evidence="1 2" key="1">
    <citation type="journal article" date="2011" name="PLoS Pathog.">
        <title>Endophytic Life Strategies Decoded by Genome and Transcriptome Analyses of the Mutualistic Root Symbiont Piriformospora indica.</title>
        <authorList>
            <person name="Zuccaro A."/>
            <person name="Lahrmann U."/>
            <person name="Guldener U."/>
            <person name="Langen G."/>
            <person name="Pfiffi S."/>
            <person name="Biedenkopf D."/>
            <person name="Wong P."/>
            <person name="Samans B."/>
            <person name="Grimm C."/>
            <person name="Basiewicz M."/>
            <person name="Murat C."/>
            <person name="Martin F."/>
            <person name="Kogel K.H."/>
        </authorList>
    </citation>
    <scope>NUCLEOTIDE SEQUENCE [LARGE SCALE GENOMIC DNA]</scope>
    <source>
        <strain evidence="1 2">DSM 11827</strain>
    </source>
</reference>
<sequence>MTRRSWTDGTGLSVVGLSSIGYEHYSGLQNCSNVGHRWLVGPITQ</sequence>
<organism evidence="1 2">
    <name type="scientific">Serendipita indica (strain DSM 11827)</name>
    <name type="common">Root endophyte fungus</name>
    <name type="synonym">Piriformospora indica</name>
    <dbReference type="NCBI Taxonomy" id="1109443"/>
    <lineage>
        <taxon>Eukaryota</taxon>
        <taxon>Fungi</taxon>
        <taxon>Dikarya</taxon>
        <taxon>Basidiomycota</taxon>
        <taxon>Agaricomycotina</taxon>
        <taxon>Agaricomycetes</taxon>
        <taxon>Sebacinales</taxon>
        <taxon>Serendipitaceae</taxon>
        <taxon>Serendipita</taxon>
    </lineage>
</organism>
<dbReference type="EMBL" id="CAFZ01001012">
    <property type="protein sequence ID" value="CCA76799.1"/>
    <property type="molecule type" value="Genomic_DNA"/>
</dbReference>
<evidence type="ECO:0000313" key="2">
    <source>
        <dbReference type="Proteomes" id="UP000007148"/>
    </source>
</evidence>
<gene>
    <name evidence="1" type="ORF">PIIN_10785</name>
</gene>
<dbReference type="Proteomes" id="UP000007148">
    <property type="component" value="Unassembled WGS sequence"/>
</dbReference>
<comment type="caution">
    <text evidence="1">The sequence shown here is derived from an EMBL/GenBank/DDBJ whole genome shotgun (WGS) entry which is preliminary data.</text>
</comment>
<name>G4TZQ6_SERID</name>
<protein>
    <submittedName>
        <fullName evidence="1">Uncharacterized protein</fullName>
    </submittedName>
</protein>
<keyword evidence="2" id="KW-1185">Reference proteome</keyword>
<dbReference type="InParanoid" id="G4TZQ6"/>
<dbReference type="AlphaFoldDB" id="G4TZQ6"/>
<proteinExistence type="predicted"/>
<dbReference type="HOGENOM" id="CLU_3207840_0_0_1"/>